<dbReference type="AlphaFoldDB" id="A0A0F4LD67"/>
<keyword evidence="1" id="KW-0446">Lipid-binding</keyword>
<protein>
    <submittedName>
        <fullName evidence="2">DegV family protein</fullName>
    </submittedName>
</protein>
<evidence type="ECO:0000313" key="3">
    <source>
        <dbReference type="Proteomes" id="UP000033531"/>
    </source>
</evidence>
<dbReference type="PANTHER" id="PTHR33434">
    <property type="entry name" value="DEGV DOMAIN-CONTAINING PROTEIN DR_1986-RELATED"/>
    <property type="match status" value="1"/>
</dbReference>
<dbReference type="InterPro" id="IPR003797">
    <property type="entry name" value="DegV"/>
</dbReference>
<dbReference type="GO" id="GO:0008289">
    <property type="term" value="F:lipid binding"/>
    <property type="evidence" value="ECO:0007669"/>
    <property type="project" value="UniProtKB-KW"/>
</dbReference>
<dbReference type="STRING" id="1218507.JF74_08730"/>
<dbReference type="PROSITE" id="PS51482">
    <property type="entry name" value="DEGV"/>
    <property type="match status" value="1"/>
</dbReference>
<sequence length="286" mass="31284">MSEIKILTDSSAQLTPEEIKKYHITVVPLSVTIDGNTYIDGVEITRQQFVQKMSESKKLPTTSQPPIGTIVDTINDLTKDGSEVIGIFLAKVLSGTIDAARQAVKLTGKSDLVHIVDSELTDRSEGFQVLAAARDAAAGKTIPEILAHIEKIKKTQRLHLLIVNLENVIKGGRLGPLAGKIVNMLNIRIELQMPNGHLKIAKKGRGKKFSLAFDKRILDEIEANKEKIKEVGISYVANGSTPQKLLDLAQKIKDINSKIDVLVRETSPIIATHAGMGAYAILYYTE</sequence>
<evidence type="ECO:0000256" key="1">
    <source>
        <dbReference type="ARBA" id="ARBA00023121"/>
    </source>
</evidence>
<proteinExistence type="predicted"/>
<comment type="caution">
    <text evidence="2">The sequence shown here is derived from an EMBL/GenBank/DDBJ whole genome shotgun (WGS) entry which is preliminary data.</text>
</comment>
<dbReference type="Gene3D" id="3.40.50.10170">
    <property type="match status" value="1"/>
</dbReference>
<reference evidence="2 3" key="1">
    <citation type="submission" date="2015-01" db="EMBL/GenBank/DDBJ databases">
        <title>Comparative genomics of the lactic acid bacteria isolated from the honey bee gut.</title>
        <authorList>
            <person name="Ellegaard K.M."/>
            <person name="Tamarit D."/>
            <person name="Javelind E."/>
            <person name="Olofsson T."/>
            <person name="Andersson S.G."/>
            <person name="Vasquez A."/>
        </authorList>
    </citation>
    <scope>NUCLEOTIDE SEQUENCE [LARGE SCALE GENOMIC DNA]</scope>
    <source>
        <strain evidence="2 3">Hma8</strain>
    </source>
</reference>
<dbReference type="InterPro" id="IPR050270">
    <property type="entry name" value="DegV_domain_contain"/>
</dbReference>
<accession>A0A0F4LD67</accession>
<dbReference type="SUPFAM" id="SSF82549">
    <property type="entry name" value="DAK1/DegV-like"/>
    <property type="match status" value="1"/>
</dbReference>
<dbReference type="PANTHER" id="PTHR33434:SF8">
    <property type="entry name" value="DEGV DOMAIN-CONTAINING PROTEIN SPR1019"/>
    <property type="match status" value="1"/>
</dbReference>
<dbReference type="HOGENOM" id="CLU_048251_3_2_9"/>
<dbReference type="PATRIC" id="fig|1218507.3.peg.1042"/>
<dbReference type="OrthoDB" id="5429275at2"/>
<dbReference type="EMBL" id="JXLI01000010">
    <property type="protein sequence ID" value="KJY56535.1"/>
    <property type="molecule type" value="Genomic_DNA"/>
</dbReference>
<gene>
    <name evidence="2" type="ORF">JF74_08730</name>
</gene>
<dbReference type="NCBIfam" id="TIGR00762">
    <property type="entry name" value="DegV"/>
    <property type="match status" value="1"/>
</dbReference>
<dbReference type="Gene3D" id="3.30.1180.10">
    <property type="match status" value="1"/>
</dbReference>
<dbReference type="Proteomes" id="UP000033531">
    <property type="component" value="Unassembled WGS sequence"/>
</dbReference>
<dbReference type="InterPro" id="IPR043168">
    <property type="entry name" value="DegV_C"/>
</dbReference>
<dbReference type="RefSeq" id="WP_046324805.1">
    <property type="nucleotide sequence ID" value="NZ_JBHTMT010000001.1"/>
</dbReference>
<name>A0A0F4LD67_9LACO</name>
<organism evidence="2 3">
    <name type="scientific">Lactobacillus melliventris</name>
    <dbReference type="NCBI Taxonomy" id="1218507"/>
    <lineage>
        <taxon>Bacteria</taxon>
        <taxon>Bacillati</taxon>
        <taxon>Bacillota</taxon>
        <taxon>Bacilli</taxon>
        <taxon>Lactobacillales</taxon>
        <taxon>Lactobacillaceae</taxon>
        <taxon>Lactobacillus</taxon>
    </lineage>
</organism>
<dbReference type="Pfam" id="PF02645">
    <property type="entry name" value="DegV"/>
    <property type="match status" value="1"/>
</dbReference>
<evidence type="ECO:0000313" key="2">
    <source>
        <dbReference type="EMBL" id="KJY56535.1"/>
    </source>
</evidence>